<evidence type="ECO:0000313" key="2">
    <source>
        <dbReference type="EMBL" id="RCH86201.1"/>
    </source>
</evidence>
<evidence type="ECO:0000313" key="3">
    <source>
        <dbReference type="Proteomes" id="UP000253551"/>
    </source>
</evidence>
<gene>
    <name evidence="2" type="ORF">CU098_002485</name>
</gene>
<organism evidence="2 3">
    <name type="scientific">Rhizopus stolonifer</name>
    <name type="common">Rhizopus nigricans</name>
    <dbReference type="NCBI Taxonomy" id="4846"/>
    <lineage>
        <taxon>Eukaryota</taxon>
        <taxon>Fungi</taxon>
        <taxon>Fungi incertae sedis</taxon>
        <taxon>Mucoromycota</taxon>
        <taxon>Mucoromycotina</taxon>
        <taxon>Mucoromycetes</taxon>
        <taxon>Mucorales</taxon>
        <taxon>Mucorineae</taxon>
        <taxon>Rhizopodaceae</taxon>
        <taxon>Rhizopus</taxon>
    </lineage>
</organism>
<keyword evidence="1" id="KW-1133">Transmembrane helix</keyword>
<feature type="transmembrane region" description="Helical" evidence="1">
    <location>
        <begin position="138"/>
        <end position="160"/>
    </location>
</feature>
<dbReference type="OrthoDB" id="2289866at2759"/>
<feature type="transmembrane region" description="Helical" evidence="1">
    <location>
        <begin position="23"/>
        <end position="46"/>
    </location>
</feature>
<dbReference type="EMBL" id="PJQM01003989">
    <property type="protein sequence ID" value="RCH86201.1"/>
    <property type="molecule type" value="Genomic_DNA"/>
</dbReference>
<keyword evidence="1" id="KW-0812">Transmembrane</keyword>
<dbReference type="AlphaFoldDB" id="A0A367J8Y0"/>
<dbReference type="Proteomes" id="UP000253551">
    <property type="component" value="Unassembled WGS sequence"/>
</dbReference>
<reference evidence="2 3" key="1">
    <citation type="journal article" date="2018" name="G3 (Bethesda)">
        <title>Phylogenetic and Phylogenomic Definition of Rhizopus Species.</title>
        <authorList>
            <person name="Gryganskyi A.P."/>
            <person name="Golan J."/>
            <person name="Dolatabadi S."/>
            <person name="Mondo S."/>
            <person name="Robb S."/>
            <person name="Idnurm A."/>
            <person name="Muszewska A."/>
            <person name="Steczkiewicz K."/>
            <person name="Masonjones S."/>
            <person name="Liao H.L."/>
            <person name="Gajdeczka M.T."/>
            <person name="Anike F."/>
            <person name="Vuek A."/>
            <person name="Anishchenko I.M."/>
            <person name="Voigt K."/>
            <person name="de Hoog G.S."/>
            <person name="Smith M.E."/>
            <person name="Heitman J."/>
            <person name="Vilgalys R."/>
            <person name="Stajich J.E."/>
        </authorList>
    </citation>
    <scope>NUCLEOTIDE SEQUENCE [LARGE SCALE GENOMIC DNA]</scope>
    <source>
        <strain evidence="2 3">LSU 92-RS-03</strain>
    </source>
</reference>
<sequence>MYTCVLAFQKRSPVFSYLNNAALIIQGVICLLFFISALISLYSFSLARPWQLRRSHRLTWIMVIFFLSDFFANIVLFGVQKEQFKDWCIGQSRQDTTYYLFTHMPYNSTFNQDTQLTFASKSPTSNLYNCTRLWEDEVKFACVLYVILFTLYVHFAFCFWRFTQERWSAYEAMLRLNMMPNEAMVPNNFSMTNNNTNTMMMNLAPKDRNKKTEEGQKSLAEMTRAFLQKTFTR</sequence>
<comment type="caution">
    <text evidence="2">The sequence shown here is derived from an EMBL/GenBank/DDBJ whole genome shotgun (WGS) entry which is preliminary data.</text>
</comment>
<accession>A0A367J8Y0</accession>
<keyword evidence="1" id="KW-0472">Membrane</keyword>
<evidence type="ECO:0000256" key="1">
    <source>
        <dbReference type="SAM" id="Phobius"/>
    </source>
</evidence>
<feature type="transmembrane region" description="Helical" evidence="1">
    <location>
        <begin position="58"/>
        <end position="77"/>
    </location>
</feature>
<protein>
    <submittedName>
        <fullName evidence="2">Uncharacterized protein</fullName>
    </submittedName>
</protein>
<keyword evidence="3" id="KW-1185">Reference proteome</keyword>
<name>A0A367J8Y0_RHIST</name>
<proteinExistence type="predicted"/>